<dbReference type="InterPro" id="IPR007398">
    <property type="entry name" value="BioG"/>
</dbReference>
<reference evidence="1" key="2">
    <citation type="submission" date="2021-04" db="EMBL/GenBank/DDBJ databases">
        <authorList>
            <person name="Gilroy R."/>
        </authorList>
    </citation>
    <scope>NUCLEOTIDE SEQUENCE</scope>
    <source>
        <strain evidence="1">ChiHjej9B8-1298</strain>
    </source>
</reference>
<dbReference type="EMBL" id="DXBX01000011">
    <property type="protein sequence ID" value="HIZ32216.1"/>
    <property type="molecule type" value="Genomic_DNA"/>
</dbReference>
<comment type="caution">
    <text evidence="1">The sequence shown here is derived from an EMBL/GenBank/DDBJ whole genome shotgun (WGS) entry which is preliminary data.</text>
</comment>
<dbReference type="Pfam" id="PF04301">
    <property type="entry name" value="BioG"/>
    <property type="match status" value="1"/>
</dbReference>
<accession>A0A9D2E7K3</accession>
<dbReference type="SUPFAM" id="SSF53474">
    <property type="entry name" value="alpha/beta-Hydrolases"/>
    <property type="match status" value="1"/>
</dbReference>
<gene>
    <name evidence="1" type="ORF">H9814_01525</name>
</gene>
<name>A0A9D2E7K3_9BACE</name>
<protein>
    <submittedName>
        <fullName evidence="1">DUF452 family protein</fullName>
    </submittedName>
</protein>
<dbReference type="Gene3D" id="3.40.50.1820">
    <property type="entry name" value="alpha/beta hydrolase"/>
    <property type="match status" value="1"/>
</dbReference>
<dbReference type="Proteomes" id="UP000824028">
    <property type="component" value="Unassembled WGS sequence"/>
</dbReference>
<proteinExistence type="predicted"/>
<dbReference type="InterPro" id="IPR029058">
    <property type="entry name" value="AB_hydrolase_fold"/>
</dbReference>
<reference evidence="1" key="1">
    <citation type="journal article" date="2021" name="PeerJ">
        <title>Extensive microbial diversity within the chicken gut microbiome revealed by metagenomics and culture.</title>
        <authorList>
            <person name="Gilroy R."/>
            <person name="Ravi A."/>
            <person name="Getino M."/>
            <person name="Pursley I."/>
            <person name="Horton D.L."/>
            <person name="Alikhan N.F."/>
            <person name="Baker D."/>
            <person name="Gharbi K."/>
            <person name="Hall N."/>
            <person name="Watson M."/>
            <person name="Adriaenssens E.M."/>
            <person name="Foster-Nyarko E."/>
            <person name="Jarju S."/>
            <person name="Secka A."/>
            <person name="Antonio M."/>
            <person name="Oren A."/>
            <person name="Chaudhuri R.R."/>
            <person name="La Ragione R."/>
            <person name="Hildebrand F."/>
            <person name="Pallen M.J."/>
        </authorList>
    </citation>
    <scope>NUCLEOTIDE SEQUENCE</scope>
    <source>
        <strain evidence="1">ChiHjej9B8-1298</strain>
    </source>
</reference>
<evidence type="ECO:0000313" key="2">
    <source>
        <dbReference type="Proteomes" id="UP000824028"/>
    </source>
</evidence>
<sequence length="222" mass="25692">MQHSYIIQAGHPRLLLFFAGWASDPTPFREYCPAGRDYIICYDYRTLENDFLPKDVYREVDIVGWSMGVWAASHIAPTLPIPIGRSIALNGTPFPIDAERGIPPTIWQGTLDHLSPLSLHKFTRRMCADTEAFHRFLRVTPHRPVDELAEEMRAITRMQDTLPLPTFRWQEAVVGSKDRIIPPDNQTHAWQMSDTPIRTLDIAHYDEPAFQYYLQDVWTNNE</sequence>
<organism evidence="1 2">
    <name type="scientific">Candidatus Bacteroides merdigallinarum</name>
    <dbReference type="NCBI Taxonomy" id="2838473"/>
    <lineage>
        <taxon>Bacteria</taxon>
        <taxon>Pseudomonadati</taxon>
        <taxon>Bacteroidota</taxon>
        <taxon>Bacteroidia</taxon>
        <taxon>Bacteroidales</taxon>
        <taxon>Bacteroidaceae</taxon>
        <taxon>Bacteroides</taxon>
    </lineage>
</organism>
<evidence type="ECO:0000313" key="1">
    <source>
        <dbReference type="EMBL" id="HIZ32216.1"/>
    </source>
</evidence>
<dbReference type="AlphaFoldDB" id="A0A9D2E7K3"/>